<dbReference type="OrthoDB" id="3343785at2759"/>
<evidence type="ECO:0000313" key="3">
    <source>
        <dbReference type="Proteomes" id="UP000030653"/>
    </source>
</evidence>
<dbReference type="Proteomes" id="UP000030653">
    <property type="component" value="Unassembled WGS sequence"/>
</dbReference>
<dbReference type="HOGENOM" id="CLU_1660693_0_0_1"/>
<evidence type="ECO:0000256" key="1">
    <source>
        <dbReference type="SAM" id="MobiDB-lite"/>
    </source>
</evidence>
<dbReference type="RefSeq" id="XP_040631320.1">
    <property type="nucleotide sequence ID" value="XM_040768095.1"/>
</dbReference>
<keyword evidence="3" id="KW-1185">Reference proteome</keyword>
<proteinExistence type="predicted"/>
<evidence type="ECO:0000313" key="2">
    <source>
        <dbReference type="EMBL" id="EJU04426.1"/>
    </source>
</evidence>
<reference evidence="2 3" key="1">
    <citation type="journal article" date="2012" name="Science">
        <title>The Paleozoic origin of enzymatic lignin decomposition reconstructed from 31 fungal genomes.</title>
        <authorList>
            <person name="Floudas D."/>
            <person name="Binder M."/>
            <person name="Riley R."/>
            <person name="Barry K."/>
            <person name="Blanchette R.A."/>
            <person name="Henrissat B."/>
            <person name="Martinez A.T."/>
            <person name="Otillar R."/>
            <person name="Spatafora J.W."/>
            <person name="Yadav J.S."/>
            <person name="Aerts A."/>
            <person name="Benoit I."/>
            <person name="Boyd A."/>
            <person name="Carlson A."/>
            <person name="Copeland A."/>
            <person name="Coutinho P.M."/>
            <person name="de Vries R.P."/>
            <person name="Ferreira P."/>
            <person name="Findley K."/>
            <person name="Foster B."/>
            <person name="Gaskell J."/>
            <person name="Glotzer D."/>
            <person name="Gorecki P."/>
            <person name="Heitman J."/>
            <person name="Hesse C."/>
            <person name="Hori C."/>
            <person name="Igarashi K."/>
            <person name="Jurgens J.A."/>
            <person name="Kallen N."/>
            <person name="Kersten P."/>
            <person name="Kohler A."/>
            <person name="Kuees U."/>
            <person name="Kumar T.K.A."/>
            <person name="Kuo A."/>
            <person name="LaButti K."/>
            <person name="Larrondo L.F."/>
            <person name="Lindquist E."/>
            <person name="Ling A."/>
            <person name="Lombard V."/>
            <person name="Lucas S."/>
            <person name="Lundell T."/>
            <person name="Martin R."/>
            <person name="McLaughlin D.J."/>
            <person name="Morgenstern I."/>
            <person name="Morin E."/>
            <person name="Murat C."/>
            <person name="Nagy L.G."/>
            <person name="Nolan M."/>
            <person name="Ohm R.A."/>
            <person name="Patyshakuliyeva A."/>
            <person name="Rokas A."/>
            <person name="Ruiz-Duenas F.J."/>
            <person name="Sabat G."/>
            <person name="Salamov A."/>
            <person name="Samejima M."/>
            <person name="Schmutz J."/>
            <person name="Slot J.C."/>
            <person name="St John F."/>
            <person name="Stenlid J."/>
            <person name="Sun H."/>
            <person name="Sun S."/>
            <person name="Syed K."/>
            <person name="Tsang A."/>
            <person name="Wiebenga A."/>
            <person name="Young D."/>
            <person name="Pisabarro A."/>
            <person name="Eastwood D.C."/>
            <person name="Martin F."/>
            <person name="Cullen D."/>
            <person name="Grigoriev I.V."/>
            <person name="Hibbett D.S."/>
        </authorList>
    </citation>
    <scope>NUCLEOTIDE SEQUENCE [LARGE SCALE GENOMIC DNA]</scope>
    <source>
        <strain evidence="2 3">DJM-731 SS1</strain>
    </source>
</reference>
<organism evidence="2 3">
    <name type="scientific">Dacryopinax primogenitus (strain DJM 731)</name>
    <name type="common">Brown rot fungus</name>
    <dbReference type="NCBI Taxonomy" id="1858805"/>
    <lineage>
        <taxon>Eukaryota</taxon>
        <taxon>Fungi</taxon>
        <taxon>Dikarya</taxon>
        <taxon>Basidiomycota</taxon>
        <taxon>Agaricomycotina</taxon>
        <taxon>Dacrymycetes</taxon>
        <taxon>Dacrymycetales</taxon>
        <taxon>Dacrymycetaceae</taxon>
        <taxon>Dacryopinax</taxon>
    </lineage>
</organism>
<protein>
    <submittedName>
        <fullName evidence="2">Uncharacterized protein</fullName>
    </submittedName>
</protein>
<accession>M5G2H9</accession>
<name>M5G2H9_DACPD</name>
<gene>
    <name evidence="2" type="ORF">DACRYDRAFT_105486</name>
</gene>
<dbReference type="AlphaFoldDB" id="M5G2H9"/>
<dbReference type="EMBL" id="JH795858">
    <property type="protein sequence ID" value="EJU04426.1"/>
    <property type="molecule type" value="Genomic_DNA"/>
</dbReference>
<sequence length="159" mass="17494">MSSRQNSFGVVTLVPSSASERTRQILTMIEDYLRNADDAVCHQFRAMTESERIRALIAVNAEAAKIEGMVDSRAKGDKQASVEKMFGIFRTFLPQWIKKGASKPAVPYQSMPRGSPMAAQPKRRVDSTDMRQSLLRAQMSRAGGNYGPVPQTVRATGSA</sequence>
<dbReference type="GeneID" id="63683157"/>
<feature type="region of interest" description="Disordered" evidence="1">
    <location>
        <begin position="103"/>
        <end position="131"/>
    </location>
</feature>